<sequence>MGNGILSGMLIAGYLAMINMITFVLYGIDKRKAVKNQWRIRESTLLLLAAAGGAVGAWLGMKVFHHKTKHRKFIILVPVFAVIWIFLLAEWLRVWK</sequence>
<dbReference type="EMBL" id="BHGK01000001">
    <property type="protein sequence ID" value="GCA67908.1"/>
    <property type="molecule type" value="Genomic_DNA"/>
</dbReference>
<accession>A0A391PA82</accession>
<keyword evidence="1" id="KW-1133">Transmembrane helix</keyword>
<name>A0A391PA82_9FIRM</name>
<protein>
    <submittedName>
        <fullName evidence="2">Membrane protein</fullName>
    </submittedName>
</protein>
<dbReference type="Proteomes" id="UP000265643">
    <property type="component" value="Unassembled WGS sequence"/>
</dbReference>
<dbReference type="InterPro" id="IPR010718">
    <property type="entry name" value="DUF1294"/>
</dbReference>
<reference evidence="3" key="1">
    <citation type="submission" date="2018-09" db="EMBL/GenBank/DDBJ databases">
        <title>Draft Genome Sequence of Mediterraneibacter sp. KCTC 15684.</title>
        <authorList>
            <person name="Kim J.S."/>
            <person name="Han K.I."/>
            <person name="Suh M.K."/>
            <person name="Lee K.C."/>
            <person name="Eom M.K."/>
            <person name="Lee J.H."/>
            <person name="Park S.H."/>
            <person name="Kang S.W."/>
            <person name="Park J.E."/>
            <person name="Oh B.S."/>
            <person name="Yu S.Y."/>
            <person name="Choi S.H."/>
            <person name="Lee D.H."/>
            <person name="Yoon H."/>
            <person name="Kim B."/>
            <person name="Yang S.J."/>
            <person name="Lee J.S."/>
        </authorList>
    </citation>
    <scope>NUCLEOTIDE SEQUENCE [LARGE SCALE GENOMIC DNA]</scope>
    <source>
        <strain evidence="3">KCTC 15684</strain>
    </source>
</reference>
<evidence type="ECO:0000256" key="1">
    <source>
        <dbReference type="SAM" id="Phobius"/>
    </source>
</evidence>
<keyword evidence="3" id="KW-1185">Reference proteome</keyword>
<comment type="caution">
    <text evidence="2">The sequence shown here is derived from an EMBL/GenBank/DDBJ whole genome shotgun (WGS) entry which is preliminary data.</text>
</comment>
<feature type="transmembrane region" description="Helical" evidence="1">
    <location>
        <begin position="6"/>
        <end position="28"/>
    </location>
</feature>
<gene>
    <name evidence="2" type="ORF">KGMB01110_23440</name>
</gene>
<organism evidence="2 3">
    <name type="scientific">Mediterraneibacter butyricigenes</name>
    <dbReference type="NCBI Taxonomy" id="2316025"/>
    <lineage>
        <taxon>Bacteria</taxon>
        <taxon>Bacillati</taxon>
        <taxon>Bacillota</taxon>
        <taxon>Clostridia</taxon>
        <taxon>Lachnospirales</taxon>
        <taxon>Lachnospiraceae</taxon>
        <taxon>Mediterraneibacter</taxon>
    </lineage>
</organism>
<proteinExistence type="predicted"/>
<evidence type="ECO:0000313" key="2">
    <source>
        <dbReference type="EMBL" id="GCA67908.1"/>
    </source>
</evidence>
<keyword evidence="1" id="KW-0812">Transmembrane</keyword>
<feature type="transmembrane region" description="Helical" evidence="1">
    <location>
        <begin position="40"/>
        <end position="61"/>
    </location>
</feature>
<dbReference type="RefSeq" id="WP_243112816.1">
    <property type="nucleotide sequence ID" value="NZ_BHGK01000001.1"/>
</dbReference>
<dbReference type="AlphaFoldDB" id="A0A391PA82"/>
<feature type="transmembrane region" description="Helical" evidence="1">
    <location>
        <begin position="73"/>
        <end position="92"/>
    </location>
</feature>
<evidence type="ECO:0000313" key="3">
    <source>
        <dbReference type="Proteomes" id="UP000265643"/>
    </source>
</evidence>
<keyword evidence="1" id="KW-0472">Membrane</keyword>
<dbReference type="Pfam" id="PF06961">
    <property type="entry name" value="DUF1294"/>
    <property type="match status" value="1"/>
</dbReference>